<name>A0A6B8MZY7_KLEOX</name>
<evidence type="ECO:0000313" key="3">
    <source>
        <dbReference type="EMBL" id="QGN40426.1"/>
    </source>
</evidence>
<dbReference type="Pfam" id="PF13280">
    <property type="entry name" value="WYL"/>
    <property type="match status" value="1"/>
</dbReference>
<dbReference type="InterPro" id="IPR026881">
    <property type="entry name" value="WYL_dom"/>
</dbReference>
<dbReference type="SUPFAM" id="SSF46785">
    <property type="entry name" value="Winged helix' DNA-binding domain"/>
    <property type="match status" value="1"/>
</dbReference>
<gene>
    <name evidence="3" type="ORF">GJ746_02075</name>
</gene>
<accession>A0A6B8MZY7</accession>
<dbReference type="OrthoDB" id="9807255at2"/>
<dbReference type="InterPro" id="IPR036390">
    <property type="entry name" value="WH_DNA-bd_sf"/>
</dbReference>
<dbReference type="PANTHER" id="PTHR34580:SF3">
    <property type="entry name" value="PROTEIN PAFB"/>
    <property type="match status" value="1"/>
</dbReference>
<reference evidence="3 4" key="1">
    <citation type="submission" date="2019-11" db="EMBL/GenBank/DDBJ databases">
        <title>Isolation and Application of One Kind of P-Hydroxybenzoic Acid Degrading Bacterium in Mitigating Cropping Obstacle of Cucumber.</title>
        <authorList>
            <person name="Wu F."/>
            <person name="An Y."/>
        </authorList>
    </citation>
    <scope>NUCLEOTIDE SEQUENCE [LARGE SCALE GENOMIC DNA]</scope>
    <source>
        <strain evidence="3 4">P620</strain>
    </source>
</reference>
<dbReference type="InterPro" id="IPR013196">
    <property type="entry name" value="HTH_11"/>
</dbReference>
<evidence type="ECO:0000259" key="1">
    <source>
        <dbReference type="Pfam" id="PF08279"/>
    </source>
</evidence>
<dbReference type="Proteomes" id="UP000427108">
    <property type="component" value="Chromosome"/>
</dbReference>
<dbReference type="EMBL" id="CP046115">
    <property type="protein sequence ID" value="QGN40426.1"/>
    <property type="molecule type" value="Genomic_DNA"/>
</dbReference>
<sequence length="231" mass="27020">MTRTQRLLELIQILRSHRYPVTAVFLSQELNVSVRSVYRDITTLTQQGAEIEGSAGIGYKLKSDFNIPPLMFNKNEVDALILGLNWVMQNTNEELNTAANNVMAKIHSVLPEYLANEIDNHSLLISSDFDHRHHNYLNEIRKAITSRNIVRINYADKNDVITSRDIWPVALGFFDTSRMLAGWCELRQTFRSFRLDRIKELTVTERRYPQTRQKLLKDWKEHESIPQKKTY</sequence>
<dbReference type="InterPro" id="IPR036388">
    <property type="entry name" value="WH-like_DNA-bd_sf"/>
</dbReference>
<dbReference type="Gene3D" id="1.10.10.10">
    <property type="entry name" value="Winged helix-like DNA-binding domain superfamily/Winged helix DNA-binding domain"/>
    <property type="match status" value="1"/>
</dbReference>
<dbReference type="PROSITE" id="PS52050">
    <property type="entry name" value="WYL"/>
    <property type="match status" value="1"/>
</dbReference>
<dbReference type="Pfam" id="PF08279">
    <property type="entry name" value="HTH_11"/>
    <property type="match status" value="1"/>
</dbReference>
<proteinExistence type="predicted"/>
<feature type="domain" description="WYL" evidence="2">
    <location>
        <begin position="136"/>
        <end position="203"/>
    </location>
</feature>
<dbReference type="AlphaFoldDB" id="A0A6B8MZY7"/>
<evidence type="ECO:0000259" key="2">
    <source>
        <dbReference type="Pfam" id="PF13280"/>
    </source>
</evidence>
<organism evidence="3 4">
    <name type="scientific">Klebsiella oxytoca</name>
    <dbReference type="NCBI Taxonomy" id="571"/>
    <lineage>
        <taxon>Bacteria</taxon>
        <taxon>Pseudomonadati</taxon>
        <taxon>Pseudomonadota</taxon>
        <taxon>Gammaproteobacteria</taxon>
        <taxon>Enterobacterales</taxon>
        <taxon>Enterobacteriaceae</taxon>
        <taxon>Klebsiella/Raoultella group</taxon>
        <taxon>Klebsiella</taxon>
    </lineage>
</organism>
<evidence type="ECO:0000313" key="4">
    <source>
        <dbReference type="Proteomes" id="UP000427108"/>
    </source>
</evidence>
<feature type="domain" description="Helix-turn-helix type 11" evidence="1">
    <location>
        <begin position="6"/>
        <end position="60"/>
    </location>
</feature>
<dbReference type="PANTHER" id="PTHR34580">
    <property type="match status" value="1"/>
</dbReference>
<dbReference type="InterPro" id="IPR051534">
    <property type="entry name" value="CBASS_pafABC_assoc_protein"/>
</dbReference>
<protein>
    <submittedName>
        <fullName evidence="3">HTH domain-containing protein</fullName>
    </submittedName>
</protein>